<dbReference type="Gene3D" id="1.20.144.10">
    <property type="entry name" value="Phosphatidic acid phosphatase type 2/haloperoxidase"/>
    <property type="match status" value="1"/>
</dbReference>
<dbReference type="Pfam" id="PF01569">
    <property type="entry name" value="PAP2"/>
    <property type="match status" value="1"/>
</dbReference>
<feature type="compositionally biased region" description="Pro residues" evidence="1">
    <location>
        <begin position="308"/>
        <end position="317"/>
    </location>
</feature>
<dbReference type="Proteomes" id="UP000295030">
    <property type="component" value="Unassembled WGS sequence"/>
</dbReference>
<gene>
    <name evidence="4" type="ORF">EV667_3883</name>
</gene>
<proteinExistence type="predicted"/>
<keyword evidence="2" id="KW-0472">Membrane</keyword>
<feature type="region of interest" description="Disordered" evidence="1">
    <location>
        <begin position="296"/>
        <end position="317"/>
    </location>
</feature>
<name>A0A4R1HR31_ANCAQ</name>
<feature type="transmembrane region" description="Helical" evidence="2">
    <location>
        <begin position="69"/>
        <end position="91"/>
    </location>
</feature>
<feature type="transmembrane region" description="Helical" evidence="2">
    <location>
        <begin position="103"/>
        <end position="122"/>
    </location>
</feature>
<evidence type="ECO:0000313" key="5">
    <source>
        <dbReference type="Proteomes" id="UP000295030"/>
    </source>
</evidence>
<keyword evidence="2" id="KW-0812">Transmembrane</keyword>
<evidence type="ECO:0000259" key="3">
    <source>
        <dbReference type="Pfam" id="PF01569"/>
    </source>
</evidence>
<dbReference type="InterPro" id="IPR036938">
    <property type="entry name" value="PAP2/HPO_sf"/>
</dbReference>
<feature type="transmembrane region" description="Helical" evidence="2">
    <location>
        <begin position="181"/>
        <end position="199"/>
    </location>
</feature>
<dbReference type="SUPFAM" id="SSF48317">
    <property type="entry name" value="Acid phosphatase/Vanadium-dependent haloperoxidase"/>
    <property type="match status" value="1"/>
</dbReference>
<dbReference type="InterPro" id="IPR000326">
    <property type="entry name" value="PAP2/HPO"/>
</dbReference>
<dbReference type="EMBL" id="SMFY01000004">
    <property type="protein sequence ID" value="TCK23205.1"/>
    <property type="molecule type" value="Genomic_DNA"/>
</dbReference>
<dbReference type="AlphaFoldDB" id="A0A4R1HR31"/>
<comment type="caution">
    <text evidence="4">The sequence shown here is derived from an EMBL/GenBank/DDBJ whole genome shotgun (WGS) entry which is preliminary data.</text>
</comment>
<evidence type="ECO:0000256" key="2">
    <source>
        <dbReference type="SAM" id="Phobius"/>
    </source>
</evidence>
<feature type="transmembrane region" description="Helical" evidence="2">
    <location>
        <begin position="211"/>
        <end position="230"/>
    </location>
</feature>
<dbReference type="CDD" id="cd03396">
    <property type="entry name" value="PAP2_like_6"/>
    <property type="match status" value="1"/>
</dbReference>
<reference evidence="4 5" key="1">
    <citation type="submission" date="2019-03" db="EMBL/GenBank/DDBJ databases">
        <title>Genomic Encyclopedia of Type Strains, Phase IV (KMG-IV): sequencing the most valuable type-strain genomes for metagenomic binning, comparative biology and taxonomic classification.</title>
        <authorList>
            <person name="Goeker M."/>
        </authorList>
    </citation>
    <scope>NUCLEOTIDE SEQUENCE [LARGE SCALE GENOMIC DNA]</scope>
    <source>
        <strain evidence="4 5">DSM 101</strain>
    </source>
</reference>
<accession>A0A4R1HR31</accession>
<evidence type="ECO:0000313" key="4">
    <source>
        <dbReference type="EMBL" id="TCK23205.1"/>
    </source>
</evidence>
<keyword evidence="5" id="KW-1185">Reference proteome</keyword>
<dbReference type="RefSeq" id="WP_131836982.1">
    <property type="nucleotide sequence ID" value="NZ_SMFY01000004.1"/>
</dbReference>
<dbReference type="OrthoDB" id="9813524at2"/>
<sequence length="317" mass="34467">MVSPSNFSRDLMDGCRRSPLLATVLVTALLSLMFYLFPQIDLAFSGLFYVPGQGFPAAHIGLLQDFRTFASNISISLPLLILVCLILKLSFPAKASLLPPRMALLFVPLYLLGPALLVNGILKPYWGRPRPLNVTEFGGPWPFEDPWVIGVQGLGNHSFSSGEAATTACLLPLILFVPREWRWQVGTLIGIFVAAVGLNRIAFGGHFFSDVVISIGLMLILAAALHHLIFVRYRDTLSDAALEERLTALGYRWADDRAALRRRVRQGAASAYRAARSLRRAERSIHPGAAARAAAMDVPATAAGKPASPNPITPNLS</sequence>
<protein>
    <submittedName>
        <fullName evidence="4">Membrane-associated PAP2 superfamily phosphatase</fullName>
    </submittedName>
</protein>
<organism evidence="4 5">
    <name type="scientific">Ancylobacter aquaticus</name>
    <dbReference type="NCBI Taxonomy" id="100"/>
    <lineage>
        <taxon>Bacteria</taxon>
        <taxon>Pseudomonadati</taxon>
        <taxon>Pseudomonadota</taxon>
        <taxon>Alphaproteobacteria</taxon>
        <taxon>Hyphomicrobiales</taxon>
        <taxon>Xanthobacteraceae</taxon>
        <taxon>Ancylobacter</taxon>
    </lineage>
</organism>
<feature type="transmembrane region" description="Helical" evidence="2">
    <location>
        <begin position="20"/>
        <end position="37"/>
    </location>
</feature>
<keyword evidence="2" id="KW-1133">Transmembrane helix</keyword>
<feature type="domain" description="Phosphatidic acid phosphatase type 2/haloperoxidase" evidence="3">
    <location>
        <begin position="109"/>
        <end position="232"/>
    </location>
</feature>
<evidence type="ECO:0000256" key="1">
    <source>
        <dbReference type="SAM" id="MobiDB-lite"/>
    </source>
</evidence>